<dbReference type="InterPro" id="IPR038547">
    <property type="entry name" value="RING_CBP-p300_sf"/>
</dbReference>
<dbReference type="Gene3D" id="1.20.920.10">
    <property type="entry name" value="Bromodomain-like"/>
    <property type="match status" value="1"/>
</dbReference>
<keyword evidence="16" id="KW-0090">Biological rhythms</keyword>
<evidence type="ECO:0000256" key="16">
    <source>
        <dbReference type="ARBA" id="ARBA00023108"/>
    </source>
</evidence>
<dbReference type="GO" id="GO:0000123">
    <property type="term" value="C:histone acetyltransferase complex"/>
    <property type="evidence" value="ECO:0007669"/>
    <property type="project" value="InterPro"/>
</dbReference>
<keyword evidence="4" id="KW-0488">Methylation</keyword>
<dbReference type="SUPFAM" id="SSF47040">
    <property type="entry name" value="Kix domain of CBP (creb binding protein)"/>
    <property type="match status" value="1"/>
</dbReference>
<keyword evidence="12 23" id="KW-0862">Zinc</keyword>
<dbReference type="FunFam" id="1.20.1020.10:FF:000001">
    <property type="entry name" value="E1A binding protein p300"/>
    <property type="match status" value="1"/>
</dbReference>
<keyword evidence="32" id="KW-1185">Reference proteome</keyword>
<dbReference type="PROSITE" id="PS50134">
    <property type="entry name" value="ZF_TAZ"/>
    <property type="match status" value="2"/>
</dbReference>
<dbReference type="InterPro" id="IPR036529">
    <property type="entry name" value="KIX_dom_sf"/>
</dbReference>
<evidence type="ECO:0000256" key="7">
    <source>
        <dbReference type="ARBA" id="ARBA00022553"/>
    </source>
</evidence>
<keyword evidence="13" id="KW-0832">Ubl conjugation</keyword>
<feature type="region of interest" description="Disordered" evidence="25">
    <location>
        <begin position="1"/>
        <end position="90"/>
    </location>
</feature>
<keyword evidence="8" id="KW-0808">Transferase</keyword>
<evidence type="ECO:0000256" key="8">
    <source>
        <dbReference type="ARBA" id="ARBA00022679"/>
    </source>
</evidence>
<dbReference type="InterPro" id="IPR003101">
    <property type="entry name" value="KIX_dom"/>
</dbReference>
<evidence type="ECO:0000256" key="2">
    <source>
        <dbReference type="ARBA" id="ARBA00004496"/>
    </source>
</evidence>
<keyword evidence="18" id="KW-0804">Transcription</keyword>
<evidence type="ECO:0000256" key="24">
    <source>
        <dbReference type="PROSITE-ProRule" id="PRU00228"/>
    </source>
</evidence>
<dbReference type="GO" id="GO:0003713">
    <property type="term" value="F:transcription coactivator activity"/>
    <property type="evidence" value="ECO:0007669"/>
    <property type="project" value="InterPro"/>
</dbReference>
<dbReference type="Pfam" id="PF23570">
    <property type="entry name" value="PHD_P300"/>
    <property type="match status" value="1"/>
</dbReference>
<evidence type="ECO:0000256" key="21">
    <source>
        <dbReference type="ARBA" id="ARBA00047411"/>
    </source>
</evidence>
<feature type="zinc finger region" description="TAZ-type" evidence="23">
    <location>
        <begin position="338"/>
        <end position="424"/>
    </location>
</feature>
<comment type="catalytic activity">
    <reaction evidence="21">
        <text>(S)-lactoyl-CoA + L-lysyl-[protein] = N(6)-[(S)-lactoyl]-L-lysyl-[protein] + CoA + H(+)</text>
        <dbReference type="Rhea" id="RHEA:61996"/>
        <dbReference type="Rhea" id="RHEA-COMP:9752"/>
        <dbReference type="Rhea" id="RHEA-COMP:19466"/>
        <dbReference type="ChEBI" id="CHEBI:15378"/>
        <dbReference type="ChEBI" id="CHEBI:29969"/>
        <dbReference type="ChEBI" id="CHEBI:57287"/>
        <dbReference type="ChEBI" id="CHEBI:231527"/>
        <dbReference type="ChEBI" id="CHEBI:231528"/>
    </reaction>
    <physiologicalReaction direction="left-to-right" evidence="21">
        <dbReference type="Rhea" id="RHEA:61997"/>
    </physiologicalReaction>
</comment>
<reference evidence="31" key="1">
    <citation type="submission" date="2025-08" db="UniProtKB">
        <authorList>
            <consortium name="Ensembl"/>
        </authorList>
    </citation>
    <scope>IDENTIFICATION</scope>
</reference>
<keyword evidence="7" id="KW-0597">Phosphoprotein</keyword>
<dbReference type="SUPFAM" id="SSF69125">
    <property type="entry name" value="Nuclear receptor coactivator interlocking domain"/>
    <property type="match status" value="1"/>
</dbReference>
<dbReference type="InterPro" id="IPR043145">
    <property type="entry name" value="Znf_ZZ_sf"/>
</dbReference>
<feature type="compositionally biased region" description="Pro residues" evidence="25">
    <location>
        <begin position="2184"/>
        <end position="2209"/>
    </location>
</feature>
<evidence type="ECO:0000256" key="19">
    <source>
        <dbReference type="ARBA" id="ARBA00023242"/>
    </source>
</evidence>
<evidence type="ECO:0000256" key="1">
    <source>
        <dbReference type="ARBA" id="ARBA00004123"/>
    </source>
</evidence>
<feature type="compositionally biased region" description="Low complexity" evidence="25">
    <location>
        <begin position="1697"/>
        <end position="1716"/>
    </location>
</feature>
<dbReference type="InterPro" id="IPR014744">
    <property type="entry name" value="Nuc_rcpt_coact_CREBbp"/>
</dbReference>
<dbReference type="PANTHER" id="PTHR13808:SF34">
    <property type="entry name" value="CREB-BINDING PROTEIN"/>
    <property type="match status" value="1"/>
</dbReference>
<evidence type="ECO:0000256" key="13">
    <source>
        <dbReference type="ARBA" id="ARBA00022843"/>
    </source>
</evidence>
<feature type="region of interest" description="Disordered" evidence="25">
    <location>
        <begin position="105"/>
        <end position="168"/>
    </location>
</feature>
<keyword evidence="9 23" id="KW-0479">Metal-binding</keyword>
<evidence type="ECO:0000256" key="9">
    <source>
        <dbReference type="ARBA" id="ARBA00022723"/>
    </source>
</evidence>
<keyword evidence="6" id="KW-1017">Isopeptide bond</keyword>
<feature type="region of interest" description="Disordered" evidence="25">
    <location>
        <begin position="1697"/>
        <end position="1807"/>
    </location>
</feature>
<sequence length="2275" mass="250107">MTTANKRENVSTAFRRCRSQRSQNKSLARRQNTSPTWNASAKQEKLGSLSWDDLENDLPDELIPNGDLGLMSMSSNGGATGTGSHGPMVPDAAAKHKQLSELLRPGSSAGMNSASPQPGGIGSQLGGRGKSPMGQGSPSHPSQTQKPGGTPGTQGNNAGSAGMGLSTGFNQAMLNSSMMGQNVGGQPGQVINGTLGSVGRGRGAPGMQYQGAGMQVAPSVGAGGAAGVAAQGGAGSVLAETLTQGAQQMGINTQQASNINKMGMAGGNSPFGQYQSGGQQMGTTGVNAQNKGALPNSLPQFPTDLKGATVTSVPNMQQQQVSVGMVAGQGVSTGPMADPEKRKLIQQQLVLLLHAHKCQRREQANGEVRACALPHCRTMKNVLNHMTHCQAGKSCQVAHCASSRQIISHWKNCTRHDCPVCLPLKNASDKRNQQPMLSPPNAGLQSPIGTVGTGQQTAPALPSSTPIDPSSMQRAYAALGLPYSNQTPTQTPQTQHQQQMRSINALGGSQMNPIGVPTSDQAKLLSDGTMPSALNPSNQLMPDIPTLGSMGNLPTAAPLSATGVRKSWHEHVTQDLRNHLVHKLVQAIFPTPDPAALKDRRMENLVAYARKVEGDMYESANSRDEYYHFLAEKIYKIQKELEEKRRSRLQKQIINQTPMTAAGQQPPALNQPNVMGPRPQNGPVPMPNVPNQIINRMQVSQGNSVPLVSRRSVSKSGFFSFLLSGHLSHCIFLFIFSQVNMSPTRMSPTQSMLGAHGGNMVAQTANQTQFMAQPQFPANTNAMNVNMGQPNAQAGVSQQQPNANLSLNALGPLGPPLGCPAPPQAPLRATPPPNATTSTTNLPATLQPSQASTPTPAQGTPPYMQPQTELPLPAQQHPGTPVRPTDPSSDPKPSDLLTDWLEEDESRTNGTPTSSPPQSRRKIFKPEELRQALMPTLESLYRQDPESLPFRQPVDPMLLGIPDYFDIVKNPIDLSTIKRKLDTGQYQEPWQYVDDVWLMFNNAWLYNRKTSRVYKYCSKLAEVFEQEIDPIMQSLGYCCGRKYEFSPQTLCCYGKQLCTIPRDGTYYSYQNRYHFCEKCFNEIQGDSVTLGDDPAQPQTMISKDQFERKKNDTLDPEPFVECKDCGRKMHQICVLHYELSIKISGFIKNYLFTSVVLNAVVFDPGLQVTRLGTYIEDRVNKYLKRQNHPEAGEVFVRVVASSDKTVEVKPGMRARFVETGEMPESFPYRTKALFAFEEIDGVDVCFFGMHVQEYGSDCPFPNTRRVYISYLDSIHFFRPRMLRTAVYHEILIGYLEYVKKLGYVTAHIWACPPSEGDDYIFHCHPADQKIPKPKRLQEWYRKMLDKAFAERILHDYKDIFKQATEDRLTSANELPYFEGDFWPNVLEESIKELEQEEEERKKEENTAACETPEGTPGDSKNAKKKNNKKTNKNKSSVSRANKKKPGMPNVASDLSQKLYAAMEKHKEVFFIIHLHSGPMVNSLLPIVDSDTLLTCDLMDGRDAFLTLARDKHWEFSSLRRCKWSTMCMLVELHNQGQDRFVYTCNECKHHVETRWHCTVCEDFDLCISCYNTKGHEHQMVKWGLGLDDDNSQNGEASKSPQESRRLSIQRCIQSLVHACQCRNANCSLPSCQKMKRVVQHTKGCKRKTNGGCPVCKQLIALCCYHAKHCQENKCPVPFCLNIKHKLRQQQLQHRLQQAQMMRRRMATMQGRAMPQSLPSPPASTAPSTPTSHQQPNTPQTPQPLSNQPTTPNAGVMSPAYPNAPRKGQPPPQASQGKPGPQQSPLPQPPQQQQPPAQQPPQQQPPPMAVKMARHIEMVAQAQHQQNYRMTMNGLPMNHQQPRMPGSMQLPMQHVGPRGQQVMPQIPQGQWTRGPQPGMQAAQQQVAPPQTTPQTMPIQRPMMPQQAAQPRMMVPTQGPRPQALQRPGAIAPNALQDLLLTLKSPSSPQQQQQVLNILKSNPQLMAAFIKQRTAKYHANQPQQQQAQQGMHAAQNMAAMQAVPRPGMAPQQQAQQPAPQGMAALGAQGQLMNPVHANNPQLQELYRRQLLRQQQQQAVMPQAHGQFPQAQGTATNYTQLRMQQQQQQQLAMQATGGPMGQLPPMAQMGQAGMGMDGTSNLLHQRMLQQQQQQQQVILKSPMGSPAQPSPMSPQTHLLSGQPQGVHLPGQPMANALSNQVCSPAPVQSPRPPSRQPPPHSSPSPQVQPQPSPQHTGSPHPGLTTPMPGSMEQVHLGTPEQSAMLPQLNTPNRQGLPSDLGMVGDTTGDTLEKFVEGL</sequence>
<dbReference type="Pfam" id="PF08214">
    <property type="entry name" value="HAT_KAT11"/>
    <property type="match status" value="1"/>
</dbReference>
<evidence type="ECO:0000256" key="15">
    <source>
        <dbReference type="ARBA" id="ARBA00023015"/>
    </source>
</evidence>
<dbReference type="PRINTS" id="PR00503">
    <property type="entry name" value="BROMODOMAIN"/>
</dbReference>
<evidence type="ECO:0000259" key="30">
    <source>
        <dbReference type="PROSITE" id="PS51727"/>
    </source>
</evidence>
<dbReference type="Gene3D" id="3.30.40.10">
    <property type="entry name" value="Zinc/RING finger domain, C3HC4 (zinc finger)"/>
    <property type="match status" value="1"/>
</dbReference>
<dbReference type="InterPro" id="IPR000197">
    <property type="entry name" value="Znf_TAZ"/>
</dbReference>
<keyword evidence="5" id="KW-0963">Cytoplasm</keyword>
<dbReference type="InterPro" id="IPR056484">
    <property type="entry name" value="PHD_P300"/>
</dbReference>
<evidence type="ECO:0000256" key="25">
    <source>
        <dbReference type="SAM" id="MobiDB-lite"/>
    </source>
</evidence>
<evidence type="ECO:0000313" key="32">
    <source>
        <dbReference type="Proteomes" id="UP000472262"/>
    </source>
</evidence>
<feature type="domain" description="TAZ-type" evidence="27">
    <location>
        <begin position="1601"/>
        <end position="1682"/>
    </location>
</feature>
<feature type="zinc finger region" description="TAZ-type" evidence="23">
    <location>
        <begin position="1601"/>
        <end position="1682"/>
    </location>
</feature>
<feature type="compositionally biased region" description="Polar residues" evidence="25">
    <location>
        <begin position="908"/>
        <end position="918"/>
    </location>
</feature>
<keyword evidence="20" id="KW-0012">Acyltransferase</keyword>
<protein>
    <recommendedName>
        <fullName evidence="3">histone acetyltransferase</fullName>
        <ecNumber evidence="3">2.3.1.48</ecNumber>
    </recommendedName>
</protein>
<evidence type="ECO:0000259" key="29">
    <source>
        <dbReference type="PROSITE" id="PS50952"/>
    </source>
</evidence>
<dbReference type="CDD" id="cd20910">
    <property type="entry name" value="NCBD_CREBBP-p300_like"/>
    <property type="match status" value="1"/>
</dbReference>
<accession>A0A672QMG8</accession>
<dbReference type="GO" id="GO:0140297">
    <property type="term" value="F:DNA-binding transcription factor binding"/>
    <property type="evidence" value="ECO:0007669"/>
    <property type="project" value="UniProtKB-ARBA"/>
</dbReference>
<feature type="domain" description="ZZ-type" evidence="28">
    <location>
        <begin position="1539"/>
        <end position="1587"/>
    </location>
</feature>
<dbReference type="InterPro" id="IPR018359">
    <property type="entry name" value="Bromodomain_CS"/>
</dbReference>
<dbReference type="Pfam" id="PF06001">
    <property type="entry name" value="RING_CBP-p300"/>
    <property type="match status" value="1"/>
</dbReference>
<comment type="subcellular location">
    <subcellularLocation>
        <location evidence="2">Cytoplasm</location>
    </subcellularLocation>
    <subcellularLocation>
        <location evidence="1">Nucleus</location>
    </subcellularLocation>
</comment>
<keyword evidence="17 22" id="KW-0103">Bromodomain</keyword>
<dbReference type="Ensembl" id="ENSSGRT00000082116.1">
    <property type="protein sequence ID" value="ENSSGRP00000077139.1"/>
    <property type="gene ID" value="ENSSGRG00000037527.1"/>
</dbReference>
<dbReference type="GO" id="GO:0005654">
    <property type="term" value="C:nucleoplasm"/>
    <property type="evidence" value="ECO:0007669"/>
    <property type="project" value="UniProtKB-ARBA"/>
</dbReference>
<dbReference type="SUPFAM" id="SSF57933">
    <property type="entry name" value="TAZ domain"/>
    <property type="match status" value="2"/>
</dbReference>
<dbReference type="PROSITE" id="PS51727">
    <property type="entry name" value="CBP_P300_HAT"/>
    <property type="match status" value="1"/>
</dbReference>
<dbReference type="InterPro" id="IPR031162">
    <property type="entry name" value="CBP_P300_HAT"/>
</dbReference>
<dbReference type="PROSITE" id="PS50952">
    <property type="entry name" value="KIX"/>
    <property type="match status" value="1"/>
</dbReference>
<dbReference type="FunFam" id="2.10.110.40:FF:000001">
    <property type="entry name" value="E1A binding protein p300"/>
    <property type="match status" value="1"/>
</dbReference>
<dbReference type="InterPro" id="IPR010303">
    <property type="entry name" value="RING_CBP-p300"/>
</dbReference>
<evidence type="ECO:0000256" key="18">
    <source>
        <dbReference type="ARBA" id="ARBA00023163"/>
    </source>
</evidence>
<evidence type="ECO:0000256" key="6">
    <source>
        <dbReference type="ARBA" id="ARBA00022499"/>
    </source>
</evidence>
<feature type="region of interest" description="Disordered" evidence="25">
    <location>
        <begin position="2124"/>
        <end position="2264"/>
    </location>
</feature>
<dbReference type="GO" id="GO:0004402">
    <property type="term" value="F:histone acetyltransferase activity"/>
    <property type="evidence" value="ECO:0007669"/>
    <property type="project" value="InterPro"/>
</dbReference>
<keyword evidence="15" id="KW-0805">Transcription regulation</keyword>
<dbReference type="InterPro" id="IPR009110">
    <property type="entry name" value="Nuc_rcpt_coact"/>
</dbReference>
<evidence type="ECO:0000256" key="17">
    <source>
        <dbReference type="ARBA" id="ARBA00023117"/>
    </source>
</evidence>
<dbReference type="Pfam" id="PF09030">
    <property type="entry name" value="Creb_binding"/>
    <property type="match status" value="1"/>
</dbReference>
<feature type="compositionally biased region" description="Gly residues" evidence="25">
    <location>
        <begin position="119"/>
        <end position="129"/>
    </location>
</feature>
<dbReference type="Pfam" id="PF00439">
    <property type="entry name" value="Bromodomain"/>
    <property type="match status" value="1"/>
</dbReference>
<proteinExistence type="predicted"/>
<evidence type="ECO:0000256" key="22">
    <source>
        <dbReference type="PROSITE-ProRule" id="PRU00035"/>
    </source>
</evidence>
<dbReference type="SUPFAM" id="SSF57850">
    <property type="entry name" value="RING/U-box"/>
    <property type="match status" value="1"/>
</dbReference>
<dbReference type="InterPro" id="IPR001487">
    <property type="entry name" value="Bromodomain"/>
</dbReference>
<dbReference type="GO" id="GO:0008270">
    <property type="term" value="F:zinc ion binding"/>
    <property type="evidence" value="ECO:0007669"/>
    <property type="project" value="UniProtKB-KW"/>
</dbReference>
<feature type="compositionally biased region" description="Pro residues" evidence="25">
    <location>
        <begin position="813"/>
        <end position="834"/>
    </location>
</feature>
<dbReference type="PROSITE" id="PS50014">
    <property type="entry name" value="BROMODOMAIN_2"/>
    <property type="match status" value="1"/>
</dbReference>
<feature type="domain" description="KIX" evidence="29">
    <location>
        <begin position="563"/>
        <end position="642"/>
    </location>
</feature>
<dbReference type="InterPro" id="IPR013083">
    <property type="entry name" value="Znf_RING/FYVE/PHD"/>
</dbReference>
<feature type="compositionally biased region" description="Pro residues" evidence="25">
    <location>
        <begin position="1781"/>
        <end position="1807"/>
    </location>
</feature>
<dbReference type="Gene3D" id="1.20.1020.10">
    <property type="entry name" value="TAZ domain"/>
    <property type="match status" value="2"/>
</dbReference>
<feature type="region of interest" description="Disordered" evidence="25">
    <location>
        <begin position="431"/>
        <end position="470"/>
    </location>
</feature>
<dbReference type="InterPro" id="IPR036427">
    <property type="entry name" value="Bromodomain-like_sf"/>
</dbReference>
<evidence type="ECO:0000256" key="10">
    <source>
        <dbReference type="ARBA" id="ARBA00022737"/>
    </source>
</evidence>
<dbReference type="Pfam" id="PF00569">
    <property type="entry name" value="ZZ"/>
    <property type="match status" value="1"/>
</dbReference>
<feature type="compositionally biased region" description="Low complexity" evidence="25">
    <location>
        <begin position="835"/>
        <end position="846"/>
    </location>
</feature>
<keyword evidence="14" id="KW-0007">Acetylation</keyword>
<feature type="compositionally biased region" description="Polar residues" evidence="25">
    <location>
        <begin position="20"/>
        <end position="41"/>
    </location>
</feature>
<evidence type="ECO:0000256" key="20">
    <source>
        <dbReference type="ARBA" id="ARBA00023315"/>
    </source>
</evidence>
<evidence type="ECO:0000256" key="14">
    <source>
        <dbReference type="ARBA" id="ARBA00022990"/>
    </source>
</evidence>
<dbReference type="CDD" id="cd15557">
    <property type="entry name" value="PHD_CBP_p300"/>
    <property type="match status" value="1"/>
</dbReference>
<dbReference type="SMART" id="SM01250">
    <property type="entry name" value="KAT11"/>
    <property type="match status" value="1"/>
</dbReference>
<dbReference type="PROSITE" id="PS00633">
    <property type="entry name" value="BROMODOMAIN_1"/>
    <property type="match status" value="1"/>
</dbReference>
<feature type="compositionally biased region" description="Polar residues" evidence="25">
    <location>
        <begin position="847"/>
        <end position="858"/>
    </location>
</feature>
<dbReference type="FunFam" id="1.10.246.20:FF:000001">
    <property type="entry name" value="E1A binding protein p300"/>
    <property type="match status" value="1"/>
</dbReference>
<dbReference type="InterPro" id="IPR035898">
    <property type="entry name" value="TAZ_dom_sf"/>
</dbReference>
<feature type="region of interest" description="Disordered" evidence="25">
    <location>
        <begin position="1393"/>
        <end position="1450"/>
    </location>
</feature>
<dbReference type="EC" id="2.3.1.48" evidence="3"/>
<dbReference type="InterPro" id="IPR000433">
    <property type="entry name" value="Znf_ZZ"/>
</dbReference>
<dbReference type="GO" id="GO:0048511">
    <property type="term" value="P:rhythmic process"/>
    <property type="evidence" value="ECO:0007669"/>
    <property type="project" value="UniProtKB-KW"/>
</dbReference>
<dbReference type="InterPro" id="IPR013178">
    <property type="entry name" value="Histone_AcTrfase_Rtt109/CBP"/>
</dbReference>
<reference evidence="31" key="2">
    <citation type="submission" date="2025-09" db="UniProtKB">
        <authorList>
            <consortium name="Ensembl"/>
        </authorList>
    </citation>
    <scope>IDENTIFICATION</scope>
</reference>
<dbReference type="CDD" id="cd15802">
    <property type="entry name" value="RING_CBP-p300"/>
    <property type="match status" value="1"/>
</dbReference>
<dbReference type="PANTHER" id="PTHR13808">
    <property type="entry name" value="CBP/P300-RELATED"/>
    <property type="match status" value="1"/>
</dbReference>
<dbReference type="Gene3D" id="3.30.60.90">
    <property type="match status" value="1"/>
</dbReference>
<dbReference type="PROSITE" id="PS50135">
    <property type="entry name" value="ZF_ZZ_2"/>
    <property type="match status" value="1"/>
</dbReference>
<dbReference type="SUPFAM" id="SSF47370">
    <property type="entry name" value="Bromodomain"/>
    <property type="match status" value="1"/>
</dbReference>
<dbReference type="CDD" id="cd05495">
    <property type="entry name" value="Bromo_cbp_like"/>
    <property type="match status" value="1"/>
</dbReference>
<feature type="domain" description="CBP/p300-type HAT" evidence="30">
    <location>
        <begin position="1160"/>
        <end position="1537"/>
    </location>
</feature>
<feature type="domain" description="Bromo" evidence="26">
    <location>
        <begin position="942"/>
        <end position="1014"/>
    </location>
</feature>
<evidence type="ECO:0000259" key="26">
    <source>
        <dbReference type="PROSITE" id="PS50014"/>
    </source>
</evidence>
<feature type="compositionally biased region" description="Polar residues" evidence="25">
    <location>
        <begin position="443"/>
        <end position="470"/>
    </location>
</feature>
<evidence type="ECO:0000259" key="27">
    <source>
        <dbReference type="PROSITE" id="PS50134"/>
    </source>
</evidence>
<dbReference type="CDD" id="cd02337">
    <property type="entry name" value="ZZ_CBP"/>
    <property type="match status" value="1"/>
</dbReference>
<evidence type="ECO:0000256" key="11">
    <source>
        <dbReference type="ARBA" id="ARBA00022771"/>
    </source>
</evidence>
<gene>
    <name evidence="31" type="primary">crebbpa</name>
</gene>
<dbReference type="SMART" id="SM00297">
    <property type="entry name" value="BROMO"/>
    <property type="match status" value="1"/>
</dbReference>
<dbReference type="FunFam" id="3.30.60.90:FF:000003">
    <property type="entry name" value="E1A binding protein p300"/>
    <property type="match status" value="1"/>
</dbReference>
<dbReference type="Pfam" id="PF02135">
    <property type="entry name" value="zf-TAZ"/>
    <property type="match status" value="2"/>
</dbReference>
<evidence type="ECO:0000256" key="4">
    <source>
        <dbReference type="ARBA" id="ARBA00022481"/>
    </source>
</evidence>
<evidence type="ECO:0000256" key="5">
    <source>
        <dbReference type="ARBA" id="ARBA00022490"/>
    </source>
</evidence>
<dbReference type="GO" id="GO:0045944">
    <property type="term" value="P:positive regulation of transcription by RNA polymerase II"/>
    <property type="evidence" value="ECO:0007669"/>
    <property type="project" value="TreeGrafter"/>
</dbReference>
<feature type="compositionally biased region" description="Low complexity" evidence="25">
    <location>
        <begin position="1724"/>
        <end position="1752"/>
    </location>
</feature>
<name>A0A672QMG8_SINGR</name>
<dbReference type="FunFam" id="1.20.1020.10:FF:000002">
    <property type="entry name" value="E1A binding protein p300"/>
    <property type="match status" value="1"/>
</dbReference>
<feature type="compositionally biased region" description="Basic and acidic residues" evidence="25">
    <location>
        <begin position="1393"/>
        <end position="1405"/>
    </location>
</feature>
<dbReference type="InterPro" id="IPR037073">
    <property type="entry name" value="Nuc_rcpt_coact_CREBbp_sf"/>
</dbReference>
<keyword evidence="11 24" id="KW-0863">Zinc-finger</keyword>
<dbReference type="FunFam" id="1.20.920.10:FF:000001">
    <property type="entry name" value="Histone acetyltransferase p300"/>
    <property type="match status" value="1"/>
</dbReference>
<keyword evidence="10" id="KW-0677">Repeat</keyword>
<evidence type="ECO:0000259" key="28">
    <source>
        <dbReference type="PROSITE" id="PS50135"/>
    </source>
</evidence>
<dbReference type="Proteomes" id="UP000472262">
    <property type="component" value="Unassembled WGS sequence"/>
</dbReference>
<dbReference type="Pfam" id="PF02172">
    <property type="entry name" value="KIX"/>
    <property type="match status" value="1"/>
</dbReference>
<evidence type="ECO:0000256" key="3">
    <source>
        <dbReference type="ARBA" id="ARBA00013184"/>
    </source>
</evidence>
<dbReference type="SMART" id="SM00291">
    <property type="entry name" value="ZnF_ZZ"/>
    <property type="match status" value="1"/>
</dbReference>
<keyword evidence="19" id="KW-0539">Nucleus</keyword>
<feature type="compositionally biased region" description="Basic residues" evidence="25">
    <location>
        <begin position="1422"/>
        <end position="1432"/>
    </location>
</feature>
<evidence type="ECO:0000313" key="31">
    <source>
        <dbReference type="Ensembl" id="ENSSGRP00000077139.1"/>
    </source>
</evidence>
<organism evidence="31 32">
    <name type="scientific">Sinocyclocheilus grahami</name>
    <name type="common">Dianchi golden-line fish</name>
    <name type="synonym">Barbus grahami</name>
    <dbReference type="NCBI Taxonomy" id="75366"/>
    <lineage>
        <taxon>Eukaryota</taxon>
        <taxon>Metazoa</taxon>
        <taxon>Chordata</taxon>
        <taxon>Craniata</taxon>
        <taxon>Vertebrata</taxon>
        <taxon>Euteleostomi</taxon>
        <taxon>Actinopterygii</taxon>
        <taxon>Neopterygii</taxon>
        <taxon>Teleostei</taxon>
        <taxon>Ostariophysi</taxon>
        <taxon>Cypriniformes</taxon>
        <taxon>Cyprinidae</taxon>
        <taxon>Cyprininae</taxon>
        <taxon>Sinocyclocheilus</taxon>
    </lineage>
</organism>
<dbReference type="GO" id="GO:0031490">
    <property type="term" value="F:chromatin DNA binding"/>
    <property type="evidence" value="ECO:0007669"/>
    <property type="project" value="TreeGrafter"/>
</dbReference>
<feature type="region of interest" description="Disordered" evidence="25">
    <location>
        <begin position="177"/>
        <end position="196"/>
    </location>
</feature>
<evidence type="ECO:0000256" key="23">
    <source>
        <dbReference type="PROSITE-ProRule" id="PRU00203"/>
    </source>
</evidence>
<dbReference type="GO" id="GO:0005737">
    <property type="term" value="C:cytoplasm"/>
    <property type="evidence" value="ECO:0007669"/>
    <property type="project" value="UniProtKB-SubCell"/>
</dbReference>
<dbReference type="SMART" id="SM00551">
    <property type="entry name" value="ZnF_TAZ"/>
    <property type="match status" value="2"/>
</dbReference>
<dbReference type="Gene3D" id="1.10.246.20">
    <property type="entry name" value="Coactivator CBP, KIX domain"/>
    <property type="match status" value="1"/>
</dbReference>
<dbReference type="PROSITE" id="PS01357">
    <property type="entry name" value="ZF_ZZ_1"/>
    <property type="match status" value="1"/>
</dbReference>
<feature type="compositionally biased region" description="Polar residues" evidence="25">
    <location>
        <begin position="2150"/>
        <end position="2160"/>
    </location>
</feature>
<feature type="domain" description="TAZ-type" evidence="27">
    <location>
        <begin position="338"/>
        <end position="424"/>
    </location>
</feature>
<feature type="region of interest" description="Disordered" evidence="25">
    <location>
        <begin position="804"/>
        <end position="926"/>
    </location>
</feature>
<dbReference type="Gene3D" id="1.10.1630.10">
    <property type="entry name" value="Nuclear receptor coactivator, CREB-bp-like, interlocking domain"/>
    <property type="match status" value="1"/>
</dbReference>
<evidence type="ECO:0000256" key="12">
    <source>
        <dbReference type="ARBA" id="ARBA00022833"/>
    </source>
</evidence>
<dbReference type="GO" id="GO:0005667">
    <property type="term" value="C:transcription regulator complex"/>
    <property type="evidence" value="ECO:0007669"/>
    <property type="project" value="TreeGrafter"/>
</dbReference>
<dbReference type="Gene3D" id="2.10.110.40">
    <property type="match status" value="1"/>
</dbReference>